<protein>
    <submittedName>
        <fullName evidence="2">Aldo/keto reductase</fullName>
    </submittedName>
</protein>
<gene>
    <name evidence="2" type="ORF">P9H32_02220</name>
</gene>
<dbReference type="EMBL" id="JARVCO010000002">
    <property type="protein sequence ID" value="MDZ8117427.1"/>
    <property type="molecule type" value="Genomic_DNA"/>
</dbReference>
<dbReference type="Pfam" id="PF00248">
    <property type="entry name" value="Aldo_ket_red"/>
    <property type="match status" value="1"/>
</dbReference>
<dbReference type="InterPro" id="IPR023210">
    <property type="entry name" value="NADP_OxRdtase_dom"/>
</dbReference>
<evidence type="ECO:0000313" key="2">
    <source>
        <dbReference type="EMBL" id="MDZ8117427.1"/>
    </source>
</evidence>
<accession>A0ABU5MTG1</accession>
<keyword evidence="3" id="KW-1185">Reference proteome</keyword>
<sequence length="395" mass="45261">MSVPTRRFGRTEVQMPVLSCGGMRYQQGWDDLEPEKIDPKIQDNLEATVHRALELGISHIETARGYGPSEMQLGWVLPEIDRESYLLQTKIGVKETAEEFLEVFETSMKNLQVDYVDFLSIHGINLPEHIDTCLKKGGCVEAVRKLQQEGRVRFCGFSTHGGPEVVVPACETGEFDYVNLHWYFIYDPLHWPMVEAAAKQDMGVFIISPNDKGGMLYKPTEKMAALCNPLTPMQWNDLYCLQRPEVHTLSIGAAKPSDFEEHVEAVSRHLDDPIVGDIEQRIIRSLENDLGADWMRHWHEGLPFYLDVPGEINVREILRLWTFDRGLGLREFAKMRYNLLGNASHWFPGQQAAEVDSVDWSCLKNSRFADRIPDLLKEAHALYWEDKEAKRLSES</sequence>
<dbReference type="RefSeq" id="WP_322607228.1">
    <property type="nucleotide sequence ID" value="NZ_JARVCO010000002.1"/>
</dbReference>
<evidence type="ECO:0000259" key="1">
    <source>
        <dbReference type="Pfam" id="PF00248"/>
    </source>
</evidence>
<dbReference type="InterPro" id="IPR053135">
    <property type="entry name" value="AKR2_Oxidoreductase"/>
</dbReference>
<dbReference type="Gene3D" id="3.20.20.100">
    <property type="entry name" value="NADP-dependent oxidoreductase domain"/>
    <property type="match status" value="1"/>
</dbReference>
<proteinExistence type="predicted"/>
<reference evidence="2 3" key="1">
    <citation type="journal article" date="2024" name="Appl. Environ. Microbiol.">
        <title>Pontiella agarivorans sp. nov., a novel marine anaerobic bacterium capable of degrading macroalgal polysaccharides and fixing nitrogen.</title>
        <authorList>
            <person name="Liu N."/>
            <person name="Kivenson V."/>
            <person name="Peng X."/>
            <person name="Cui Z."/>
            <person name="Lankiewicz T.S."/>
            <person name="Gosselin K.M."/>
            <person name="English C.J."/>
            <person name="Blair E.M."/>
            <person name="O'Malley M.A."/>
            <person name="Valentine D.L."/>
        </authorList>
    </citation>
    <scope>NUCLEOTIDE SEQUENCE [LARGE SCALE GENOMIC DNA]</scope>
    <source>
        <strain evidence="2 3">NLcol2</strain>
    </source>
</reference>
<dbReference type="CDD" id="cd19096">
    <property type="entry name" value="AKR_Fe-S_oxidoreductase"/>
    <property type="match status" value="1"/>
</dbReference>
<organism evidence="2 3">
    <name type="scientific">Pontiella agarivorans</name>
    <dbReference type="NCBI Taxonomy" id="3038953"/>
    <lineage>
        <taxon>Bacteria</taxon>
        <taxon>Pseudomonadati</taxon>
        <taxon>Kiritimatiellota</taxon>
        <taxon>Kiritimatiellia</taxon>
        <taxon>Kiritimatiellales</taxon>
        <taxon>Pontiellaceae</taxon>
        <taxon>Pontiella</taxon>
    </lineage>
</organism>
<evidence type="ECO:0000313" key="3">
    <source>
        <dbReference type="Proteomes" id="UP001290861"/>
    </source>
</evidence>
<dbReference type="SUPFAM" id="SSF51430">
    <property type="entry name" value="NAD(P)-linked oxidoreductase"/>
    <property type="match status" value="1"/>
</dbReference>
<feature type="domain" description="NADP-dependent oxidoreductase" evidence="1">
    <location>
        <begin position="18"/>
        <end position="229"/>
    </location>
</feature>
<name>A0ABU5MTG1_9BACT</name>
<dbReference type="Proteomes" id="UP001290861">
    <property type="component" value="Unassembled WGS sequence"/>
</dbReference>
<dbReference type="PANTHER" id="PTHR43312">
    <property type="entry name" value="D-THREO-ALDOSE 1-DEHYDROGENASE"/>
    <property type="match status" value="1"/>
</dbReference>
<dbReference type="InterPro" id="IPR036812">
    <property type="entry name" value="NAD(P)_OxRdtase_dom_sf"/>
</dbReference>
<dbReference type="PANTHER" id="PTHR43312:SF2">
    <property type="entry name" value="OXIDOREDUCTASE"/>
    <property type="match status" value="1"/>
</dbReference>
<comment type="caution">
    <text evidence="2">The sequence shown here is derived from an EMBL/GenBank/DDBJ whole genome shotgun (WGS) entry which is preliminary data.</text>
</comment>